<evidence type="ECO:0000313" key="2">
    <source>
        <dbReference type="Proteomes" id="UP000310158"/>
    </source>
</evidence>
<reference evidence="1 2" key="1">
    <citation type="submission" date="2019-02" db="EMBL/GenBank/DDBJ databases">
        <title>Genome sequencing of the rare red list fungi Bondarzewia mesenterica.</title>
        <authorList>
            <person name="Buettner E."/>
            <person name="Kellner H."/>
        </authorList>
    </citation>
    <scope>NUCLEOTIDE SEQUENCE [LARGE SCALE GENOMIC DNA]</scope>
    <source>
        <strain evidence="1 2">DSM 108281</strain>
    </source>
</reference>
<sequence>MARLLRHRRDLDFTHDSYTRLRANRSPREADLVRRLACLDRRTYEVLNDSGESATKTSSYASTNPTPFLVTHAITDTGSQDAFDDWMKVAFGKLNDVDGWVRTRTYKCIDNLKTGHGRPTRPRGTEGAKISRDPKVAQSSAFKLAIESPFVKVEEDRHWDLYRAYPGIAQGNIGASAA</sequence>
<dbReference type="EMBL" id="SGPL01000063">
    <property type="protein sequence ID" value="THH18815.1"/>
    <property type="molecule type" value="Genomic_DNA"/>
</dbReference>
<protein>
    <submittedName>
        <fullName evidence="1">Uncharacterized protein</fullName>
    </submittedName>
</protein>
<evidence type="ECO:0000313" key="1">
    <source>
        <dbReference type="EMBL" id="THH18815.1"/>
    </source>
</evidence>
<proteinExistence type="predicted"/>
<accession>A0A4S4M1R6</accession>
<organism evidence="1 2">
    <name type="scientific">Bondarzewia mesenterica</name>
    <dbReference type="NCBI Taxonomy" id="1095465"/>
    <lineage>
        <taxon>Eukaryota</taxon>
        <taxon>Fungi</taxon>
        <taxon>Dikarya</taxon>
        <taxon>Basidiomycota</taxon>
        <taxon>Agaricomycotina</taxon>
        <taxon>Agaricomycetes</taxon>
        <taxon>Russulales</taxon>
        <taxon>Bondarzewiaceae</taxon>
        <taxon>Bondarzewia</taxon>
    </lineage>
</organism>
<name>A0A4S4M1R6_9AGAM</name>
<dbReference type="Proteomes" id="UP000310158">
    <property type="component" value="Unassembled WGS sequence"/>
</dbReference>
<comment type="caution">
    <text evidence="1">The sequence shown here is derived from an EMBL/GenBank/DDBJ whole genome shotgun (WGS) entry which is preliminary data.</text>
</comment>
<gene>
    <name evidence="1" type="ORF">EW146_g2236</name>
</gene>
<keyword evidence="2" id="KW-1185">Reference proteome</keyword>
<dbReference type="AlphaFoldDB" id="A0A4S4M1R6"/>
<dbReference type="OrthoDB" id="2851338at2759"/>